<name>A0A8J7SPL6_9PROT</name>
<keyword evidence="1" id="KW-0812">Transmembrane</keyword>
<dbReference type="Proteomes" id="UP000672602">
    <property type="component" value="Unassembled WGS sequence"/>
</dbReference>
<evidence type="ECO:0000256" key="2">
    <source>
        <dbReference type="SAM" id="SignalP"/>
    </source>
</evidence>
<keyword evidence="1" id="KW-0472">Membrane</keyword>
<evidence type="ECO:0000313" key="3">
    <source>
        <dbReference type="EMBL" id="MBP5858426.1"/>
    </source>
</evidence>
<feature type="chain" id="PRO_5035199298" evidence="2">
    <location>
        <begin position="21"/>
        <end position="78"/>
    </location>
</feature>
<keyword evidence="1" id="KW-1133">Transmembrane helix</keyword>
<comment type="caution">
    <text evidence="3">The sequence shown here is derived from an EMBL/GenBank/DDBJ whole genome shotgun (WGS) entry which is preliminary data.</text>
</comment>
<organism evidence="3 4">
    <name type="scientific">Marivibrio halodurans</name>
    <dbReference type="NCBI Taxonomy" id="2039722"/>
    <lineage>
        <taxon>Bacteria</taxon>
        <taxon>Pseudomonadati</taxon>
        <taxon>Pseudomonadota</taxon>
        <taxon>Alphaproteobacteria</taxon>
        <taxon>Rhodospirillales</taxon>
        <taxon>Rhodospirillaceae</taxon>
        <taxon>Marivibrio</taxon>
    </lineage>
</organism>
<feature type="signal peptide" evidence="2">
    <location>
        <begin position="1"/>
        <end position="20"/>
    </location>
</feature>
<accession>A0A8J7SPL6</accession>
<evidence type="ECO:0000313" key="4">
    <source>
        <dbReference type="Proteomes" id="UP000672602"/>
    </source>
</evidence>
<keyword evidence="2" id="KW-0732">Signal</keyword>
<feature type="transmembrane region" description="Helical" evidence="1">
    <location>
        <begin position="44"/>
        <end position="63"/>
    </location>
</feature>
<proteinExistence type="predicted"/>
<dbReference type="EMBL" id="JAGMWN010000008">
    <property type="protein sequence ID" value="MBP5858426.1"/>
    <property type="molecule type" value="Genomic_DNA"/>
</dbReference>
<keyword evidence="4" id="KW-1185">Reference proteome</keyword>
<reference evidence="3" key="1">
    <citation type="submission" date="2021-04" db="EMBL/GenBank/DDBJ databases">
        <authorList>
            <person name="Zhang D.-C."/>
        </authorList>
    </citation>
    <scope>NUCLEOTIDE SEQUENCE</scope>
    <source>
        <strain evidence="3">CGMCC 1.15697</strain>
    </source>
</reference>
<sequence length="78" mass="8388">MRFAIMFASIWLAWPMGAMAHPGHSLDMAVASLDEMLHLAGHILGNPAVFLSVVAFVVLARLVRRGMSRARAGGEGRS</sequence>
<protein>
    <submittedName>
        <fullName evidence="3">Uncharacterized protein</fullName>
    </submittedName>
</protein>
<evidence type="ECO:0000256" key="1">
    <source>
        <dbReference type="SAM" id="Phobius"/>
    </source>
</evidence>
<dbReference type="AlphaFoldDB" id="A0A8J7SPL6"/>
<gene>
    <name evidence="3" type="ORF">KAJ83_15500</name>
</gene>